<dbReference type="GO" id="GO:0008967">
    <property type="term" value="F:phosphoglycolate phosphatase activity"/>
    <property type="evidence" value="ECO:0007669"/>
    <property type="project" value="UniProtKB-EC"/>
</dbReference>
<organism evidence="5 6">
    <name type="scientific">Meinhardsimonia xiamenensis</name>
    <dbReference type="NCBI Taxonomy" id="990712"/>
    <lineage>
        <taxon>Bacteria</taxon>
        <taxon>Pseudomonadati</taxon>
        <taxon>Pseudomonadota</taxon>
        <taxon>Alphaproteobacteria</taxon>
        <taxon>Rhodobacterales</taxon>
        <taxon>Paracoccaceae</taxon>
        <taxon>Meinhardsimonia</taxon>
    </lineage>
</organism>
<dbReference type="InterPro" id="IPR023198">
    <property type="entry name" value="PGP-like_dom2"/>
</dbReference>
<dbReference type="CDD" id="cd01427">
    <property type="entry name" value="HAD_like"/>
    <property type="match status" value="1"/>
</dbReference>
<dbReference type="GO" id="GO:0006281">
    <property type="term" value="P:DNA repair"/>
    <property type="evidence" value="ECO:0007669"/>
    <property type="project" value="TreeGrafter"/>
</dbReference>
<name>A0A1G9B842_9RHOB</name>
<reference evidence="6" key="1">
    <citation type="submission" date="2016-10" db="EMBL/GenBank/DDBJ databases">
        <authorList>
            <person name="Varghese N."/>
            <person name="Submissions S."/>
        </authorList>
    </citation>
    <scope>NUCLEOTIDE SEQUENCE [LARGE SCALE GENOMIC DNA]</scope>
    <source>
        <strain evidence="6">CGMCC 1.10789</strain>
    </source>
</reference>
<evidence type="ECO:0000256" key="4">
    <source>
        <dbReference type="ARBA" id="ARBA00013078"/>
    </source>
</evidence>
<evidence type="ECO:0000256" key="2">
    <source>
        <dbReference type="ARBA" id="ARBA00004818"/>
    </source>
</evidence>
<sequence length="233" mass="24128">MRRQVRAVLFDKDGTLYDFQATWSQWAVRLLDELGGGNAERAARLAEAIRFDPLARRFRPDSPVIAGTPEQAARALLPALPGMTPEALLARIDAIAAAVELAEAVPLAPLLARLRRAGLKLGVATNDAEAVARAHLGRSGVAESFDLILGCDSGHGAKPAPGMCLAFARGVALEPSEVLMVGDSTHDLEAAAAAGMRAVAVLTGVAEAGTLVPLAEAVLPDIGHLPAWLGIGG</sequence>
<evidence type="ECO:0000313" key="6">
    <source>
        <dbReference type="Proteomes" id="UP000199328"/>
    </source>
</evidence>
<dbReference type="NCBIfam" id="TIGR01549">
    <property type="entry name" value="HAD-SF-IA-v1"/>
    <property type="match status" value="1"/>
</dbReference>
<accession>A0A1G9B842</accession>
<dbReference type="EMBL" id="FNFV01000002">
    <property type="protein sequence ID" value="SDK35722.1"/>
    <property type="molecule type" value="Genomic_DNA"/>
</dbReference>
<comment type="catalytic activity">
    <reaction evidence="1">
        <text>2-phosphoglycolate + H2O = glycolate + phosphate</text>
        <dbReference type="Rhea" id="RHEA:14369"/>
        <dbReference type="ChEBI" id="CHEBI:15377"/>
        <dbReference type="ChEBI" id="CHEBI:29805"/>
        <dbReference type="ChEBI" id="CHEBI:43474"/>
        <dbReference type="ChEBI" id="CHEBI:58033"/>
        <dbReference type="EC" id="3.1.3.18"/>
    </reaction>
</comment>
<comment type="pathway">
    <text evidence="2">Organic acid metabolism; glycolate biosynthesis; glycolate from 2-phosphoglycolate: step 1/1.</text>
</comment>
<dbReference type="SFLD" id="SFLDS00003">
    <property type="entry name" value="Haloacid_Dehalogenase"/>
    <property type="match status" value="1"/>
</dbReference>
<dbReference type="InterPro" id="IPR023214">
    <property type="entry name" value="HAD_sf"/>
</dbReference>
<dbReference type="RefSeq" id="WP_245656958.1">
    <property type="nucleotide sequence ID" value="NZ_FNFV01000002.1"/>
</dbReference>
<dbReference type="InterPro" id="IPR036412">
    <property type="entry name" value="HAD-like_sf"/>
</dbReference>
<dbReference type="AlphaFoldDB" id="A0A1G9B842"/>
<evidence type="ECO:0000256" key="1">
    <source>
        <dbReference type="ARBA" id="ARBA00000830"/>
    </source>
</evidence>
<dbReference type="PANTHER" id="PTHR43434:SF1">
    <property type="entry name" value="PHOSPHOGLYCOLATE PHOSPHATASE"/>
    <property type="match status" value="1"/>
</dbReference>
<dbReference type="InterPro" id="IPR006439">
    <property type="entry name" value="HAD-SF_hydro_IA"/>
</dbReference>
<dbReference type="Pfam" id="PF00702">
    <property type="entry name" value="Hydrolase"/>
    <property type="match status" value="1"/>
</dbReference>
<dbReference type="Proteomes" id="UP000199328">
    <property type="component" value="Unassembled WGS sequence"/>
</dbReference>
<evidence type="ECO:0000313" key="5">
    <source>
        <dbReference type="EMBL" id="SDK35722.1"/>
    </source>
</evidence>
<dbReference type="Gene3D" id="1.10.150.240">
    <property type="entry name" value="Putative phosphatase, domain 2"/>
    <property type="match status" value="1"/>
</dbReference>
<dbReference type="GO" id="GO:0005829">
    <property type="term" value="C:cytosol"/>
    <property type="evidence" value="ECO:0007669"/>
    <property type="project" value="TreeGrafter"/>
</dbReference>
<dbReference type="SUPFAM" id="SSF56784">
    <property type="entry name" value="HAD-like"/>
    <property type="match status" value="1"/>
</dbReference>
<dbReference type="Gene3D" id="3.40.50.1000">
    <property type="entry name" value="HAD superfamily/HAD-like"/>
    <property type="match status" value="1"/>
</dbReference>
<dbReference type="PANTHER" id="PTHR43434">
    <property type="entry name" value="PHOSPHOGLYCOLATE PHOSPHATASE"/>
    <property type="match status" value="1"/>
</dbReference>
<keyword evidence="6" id="KW-1185">Reference proteome</keyword>
<protein>
    <recommendedName>
        <fullName evidence="4">phosphoglycolate phosphatase</fullName>
        <ecNumber evidence="4">3.1.3.18</ecNumber>
    </recommendedName>
</protein>
<evidence type="ECO:0000256" key="3">
    <source>
        <dbReference type="ARBA" id="ARBA00006171"/>
    </source>
</evidence>
<dbReference type="SFLD" id="SFLDG01129">
    <property type="entry name" value="C1.5:_HAD__Beta-PGM__Phosphata"/>
    <property type="match status" value="1"/>
</dbReference>
<dbReference type="STRING" id="990712.SAMN05216257_102444"/>
<gene>
    <name evidence="5" type="ORF">SAMN05216257_102444</name>
</gene>
<dbReference type="PRINTS" id="PR00413">
    <property type="entry name" value="HADHALOGNASE"/>
</dbReference>
<comment type="similarity">
    <text evidence="3">Belongs to the HAD-like hydrolase superfamily. CbbY/CbbZ/Gph/YieH family.</text>
</comment>
<dbReference type="EC" id="3.1.3.18" evidence="4"/>
<dbReference type="InterPro" id="IPR050155">
    <property type="entry name" value="HAD-like_hydrolase_sf"/>
</dbReference>
<proteinExistence type="inferred from homology"/>